<dbReference type="HOGENOM" id="CLU_2029017_0_0_1"/>
<organism evidence="2 3">
    <name type="scientific">Daphnia pulex</name>
    <name type="common">Water flea</name>
    <dbReference type="NCBI Taxonomy" id="6669"/>
    <lineage>
        <taxon>Eukaryota</taxon>
        <taxon>Metazoa</taxon>
        <taxon>Ecdysozoa</taxon>
        <taxon>Arthropoda</taxon>
        <taxon>Crustacea</taxon>
        <taxon>Branchiopoda</taxon>
        <taxon>Diplostraca</taxon>
        <taxon>Cladocera</taxon>
        <taxon>Anomopoda</taxon>
        <taxon>Daphniidae</taxon>
        <taxon>Daphnia</taxon>
    </lineage>
</organism>
<dbReference type="EMBL" id="GL732556">
    <property type="protein sequence ID" value="EFX78705.1"/>
    <property type="molecule type" value="Genomic_DNA"/>
</dbReference>
<reference evidence="2 3" key="1">
    <citation type="journal article" date="2011" name="Science">
        <title>The ecoresponsive genome of Daphnia pulex.</title>
        <authorList>
            <person name="Colbourne J.K."/>
            <person name="Pfrender M.E."/>
            <person name="Gilbert D."/>
            <person name="Thomas W.K."/>
            <person name="Tucker A."/>
            <person name="Oakley T.H."/>
            <person name="Tokishita S."/>
            <person name="Aerts A."/>
            <person name="Arnold G.J."/>
            <person name="Basu M.K."/>
            <person name="Bauer D.J."/>
            <person name="Caceres C.E."/>
            <person name="Carmel L."/>
            <person name="Casola C."/>
            <person name="Choi J.H."/>
            <person name="Detter J.C."/>
            <person name="Dong Q."/>
            <person name="Dusheyko S."/>
            <person name="Eads B.D."/>
            <person name="Frohlich T."/>
            <person name="Geiler-Samerotte K.A."/>
            <person name="Gerlach D."/>
            <person name="Hatcher P."/>
            <person name="Jogdeo S."/>
            <person name="Krijgsveld J."/>
            <person name="Kriventseva E.V."/>
            <person name="Kultz D."/>
            <person name="Laforsch C."/>
            <person name="Lindquist E."/>
            <person name="Lopez J."/>
            <person name="Manak J.R."/>
            <person name="Muller J."/>
            <person name="Pangilinan J."/>
            <person name="Patwardhan R.P."/>
            <person name="Pitluck S."/>
            <person name="Pritham E.J."/>
            <person name="Rechtsteiner A."/>
            <person name="Rho M."/>
            <person name="Rogozin I.B."/>
            <person name="Sakarya O."/>
            <person name="Salamov A."/>
            <person name="Schaack S."/>
            <person name="Shapiro H."/>
            <person name="Shiga Y."/>
            <person name="Skalitzky C."/>
            <person name="Smith Z."/>
            <person name="Souvorov A."/>
            <person name="Sung W."/>
            <person name="Tang Z."/>
            <person name="Tsuchiya D."/>
            <person name="Tu H."/>
            <person name="Vos H."/>
            <person name="Wang M."/>
            <person name="Wolf Y.I."/>
            <person name="Yamagata H."/>
            <person name="Yamada T."/>
            <person name="Ye Y."/>
            <person name="Shaw J.R."/>
            <person name="Andrews J."/>
            <person name="Crease T.J."/>
            <person name="Tang H."/>
            <person name="Lucas S.M."/>
            <person name="Robertson H.M."/>
            <person name="Bork P."/>
            <person name="Koonin E.V."/>
            <person name="Zdobnov E.M."/>
            <person name="Grigoriev I.V."/>
            <person name="Lynch M."/>
            <person name="Boore J.L."/>
        </authorList>
    </citation>
    <scope>NUCLEOTIDE SEQUENCE [LARGE SCALE GENOMIC DNA]</scope>
</reference>
<dbReference type="AlphaFoldDB" id="E9GPC2"/>
<protein>
    <submittedName>
        <fullName evidence="2">Uncharacterized protein</fullName>
    </submittedName>
</protein>
<dbReference type="KEGG" id="dpx:DAPPUDRAFT_245949"/>
<evidence type="ECO:0000256" key="1">
    <source>
        <dbReference type="SAM" id="MobiDB-lite"/>
    </source>
</evidence>
<feature type="region of interest" description="Disordered" evidence="1">
    <location>
        <begin position="100"/>
        <end position="122"/>
    </location>
</feature>
<gene>
    <name evidence="2" type="ORF">DAPPUDRAFT_245949</name>
</gene>
<sequence>MTGNPPDSVNSFLVEMGILEKTMEDFSKAAEEANNIKKFAKSEAEKRGGKERYRLYGHKFSDVKDSVKAKFLKKEHYLDPEPEKVKKALAEVDAEVKYSMPMDPEPERTVEGEPSDSALAGL</sequence>
<proteinExistence type="predicted"/>
<keyword evidence="3" id="KW-1185">Reference proteome</keyword>
<evidence type="ECO:0000313" key="2">
    <source>
        <dbReference type="EMBL" id="EFX78705.1"/>
    </source>
</evidence>
<dbReference type="Proteomes" id="UP000000305">
    <property type="component" value="Unassembled WGS sequence"/>
</dbReference>
<dbReference type="InParanoid" id="E9GPC2"/>
<evidence type="ECO:0000313" key="3">
    <source>
        <dbReference type="Proteomes" id="UP000000305"/>
    </source>
</evidence>
<name>E9GPC2_DAPPU</name>
<accession>E9GPC2</accession>